<dbReference type="Pfam" id="PF00005">
    <property type="entry name" value="ABC_tran"/>
    <property type="match status" value="1"/>
</dbReference>
<evidence type="ECO:0000259" key="9">
    <source>
        <dbReference type="PROSITE" id="PS50893"/>
    </source>
</evidence>
<dbReference type="GO" id="GO:0005524">
    <property type="term" value="F:ATP binding"/>
    <property type="evidence" value="ECO:0007669"/>
    <property type="project" value="UniProtKB-KW"/>
</dbReference>
<dbReference type="InterPro" id="IPR017871">
    <property type="entry name" value="ABC_transporter-like_CS"/>
</dbReference>
<dbReference type="AlphaFoldDB" id="A0A0J6WWU5"/>
<dbReference type="FunFam" id="3.40.50.300:FF:000224">
    <property type="entry name" value="Energy-coupling factor transporter ATP-binding protein EcfA"/>
    <property type="match status" value="1"/>
</dbReference>
<dbReference type="EMBL" id="LEKT01000010">
    <property type="protein sequence ID" value="KMO87059.1"/>
    <property type="molecule type" value="Genomic_DNA"/>
</dbReference>
<organism evidence="10 11">
    <name type="scientific">Megasphaera cerevisiae DSM 20462</name>
    <dbReference type="NCBI Taxonomy" id="1122219"/>
    <lineage>
        <taxon>Bacteria</taxon>
        <taxon>Bacillati</taxon>
        <taxon>Bacillota</taxon>
        <taxon>Negativicutes</taxon>
        <taxon>Veillonellales</taxon>
        <taxon>Veillonellaceae</taxon>
        <taxon>Megasphaera</taxon>
    </lineage>
</organism>
<dbReference type="Proteomes" id="UP000036503">
    <property type="component" value="Unassembled WGS sequence"/>
</dbReference>
<comment type="subcellular location">
    <subcellularLocation>
        <location evidence="1">Cell membrane</location>
        <topology evidence="1">Peripheral membrane protein</topology>
    </subcellularLocation>
</comment>
<evidence type="ECO:0000256" key="2">
    <source>
        <dbReference type="ARBA" id="ARBA00005417"/>
    </source>
</evidence>
<keyword evidence="5" id="KW-0547">Nucleotide-binding</keyword>
<dbReference type="GO" id="GO:0043190">
    <property type="term" value="C:ATP-binding cassette (ABC) transporter complex"/>
    <property type="evidence" value="ECO:0007669"/>
    <property type="project" value="TreeGrafter"/>
</dbReference>
<evidence type="ECO:0000256" key="6">
    <source>
        <dbReference type="ARBA" id="ARBA00022840"/>
    </source>
</evidence>
<dbReference type="InParanoid" id="A0A0J6WWU5"/>
<evidence type="ECO:0000256" key="5">
    <source>
        <dbReference type="ARBA" id="ARBA00022741"/>
    </source>
</evidence>
<dbReference type="InterPro" id="IPR003439">
    <property type="entry name" value="ABC_transporter-like_ATP-bd"/>
</dbReference>
<dbReference type="CDD" id="cd03225">
    <property type="entry name" value="ABC_cobalt_CbiO_domain1"/>
    <property type="match status" value="1"/>
</dbReference>
<dbReference type="OrthoDB" id="501320at2"/>
<accession>A0A0J6WWU5</accession>
<evidence type="ECO:0000313" key="11">
    <source>
        <dbReference type="Proteomes" id="UP000036503"/>
    </source>
</evidence>
<dbReference type="InterPro" id="IPR050095">
    <property type="entry name" value="ECF_ABC_transporter_ATP-bd"/>
</dbReference>
<evidence type="ECO:0000256" key="1">
    <source>
        <dbReference type="ARBA" id="ARBA00004202"/>
    </source>
</evidence>
<dbReference type="InterPro" id="IPR015856">
    <property type="entry name" value="ABC_transpr_CbiO/EcfA_su"/>
</dbReference>
<dbReference type="PROSITE" id="PS00211">
    <property type="entry name" value="ABC_TRANSPORTER_1"/>
    <property type="match status" value="1"/>
</dbReference>
<gene>
    <name evidence="10" type="ORF">AB840_04650</name>
</gene>
<keyword evidence="3" id="KW-0813">Transport</keyword>
<dbReference type="PANTHER" id="PTHR43553:SF24">
    <property type="entry name" value="ENERGY-COUPLING FACTOR TRANSPORTER ATP-BINDING PROTEIN ECFA1"/>
    <property type="match status" value="1"/>
</dbReference>
<dbReference type="PATRIC" id="fig|1122219.3.peg.3445"/>
<evidence type="ECO:0000256" key="3">
    <source>
        <dbReference type="ARBA" id="ARBA00022448"/>
    </source>
</evidence>
<keyword evidence="8" id="KW-0472">Membrane</keyword>
<evidence type="ECO:0000313" key="10">
    <source>
        <dbReference type="EMBL" id="KMO87059.1"/>
    </source>
</evidence>
<dbReference type="GO" id="GO:0016887">
    <property type="term" value="F:ATP hydrolysis activity"/>
    <property type="evidence" value="ECO:0007669"/>
    <property type="project" value="InterPro"/>
</dbReference>
<reference evidence="10 11" key="1">
    <citation type="submission" date="2015-06" db="EMBL/GenBank/DDBJ databases">
        <title>Draft genome sequence of beer spoilage bacterium Megasphaera cerevisiae type strain 20462.</title>
        <authorList>
            <person name="Kutumbaka K."/>
            <person name="Pasmowitz J."/>
            <person name="Mategko J."/>
            <person name="Reyes D."/>
            <person name="Friedrich A."/>
            <person name="Han S."/>
            <person name="Martens-Habbena W."/>
            <person name="Neal-McKinney J."/>
            <person name="Janagama H.K."/>
            <person name="Nadala C."/>
            <person name="Samadpour M."/>
        </authorList>
    </citation>
    <scope>NUCLEOTIDE SEQUENCE [LARGE SCALE GENOMIC DNA]</scope>
    <source>
        <strain evidence="10 11">DSM 20462</strain>
    </source>
</reference>
<keyword evidence="11" id="KW-1185">Reference proteome</keyword>
<dbReference type="STRING" id="39029.BSR42_11215"/>
<keyword evidence="4" id="KW-1003">Cell membrane</keyword>
<dbReference type="SMART" id="SM00382">
    <property type="entry name" value="AAA"/>
    <property type="match status" value="1"/>
</dbReference>
<dbReference type="PANTHER" id="PTHR43553">
    <property type="entry name" value="HEAVY METAL TRANSPORTER"/>
    <property type="match status" value="1"/>
</dbReference>
<dbReference type="GO" id="GO:0042626">
    <property type="term" value="F:ATPase-coupled transmembrane transporter activity"/>
    <property type="evidence" value="ECO:0007669"/>
    <property type="project" value="TreeGrafter"/>
</dbReference>
<dbReference type="InterPro" id="IPR027417">
    <property type="entry name" value="P-loop_NTPase"/>
</dbReference>
<evidence type="ECO:0000256" key="7">
    <source>
        <dbReference type="ARBA" id="ARBA00022967"/>
    </source>
</evidence>
<dbReference type="InterPro" id="IPR003593">
    <property type="entry name" value="AAA+_ATPase"/>
</dbReference>
<comment type="similarity">
    <text evidence="2">Belongs to the ABC transporter superfamily.</text>
</comment>
<comment type="caution">
    <text evidence="10">The sequence shown here is derived from an EMBL/GenBank/DDBJ whole genome shotgun (WGS) entry which is preliminary data.</text>
</comment>
<sequence>MDTIELKHVRYAYPLTQKPVLDDISVTFEKGTFYGVIGENGSGKTTLCNLLRGLIPNFYKGELSGDVLFDGVHLQDLDVDQLSVSIGYVFQNPFTQISGVKKTVFEEVALGLENLGVSPQEIIERVIRVLELLEITHLAQKNPTELSGGQRQRVAFASIIVMDPDILVIDEPTSQLDPAGSMKVFSIIDQLKKQNKTIILVEHKMNMIAAYCDIVLVMRDGKIVKNGTAQAVLSDAALAEAGVQPPEAALLAYDLKAAGIPLEDIPITAGECCRLIRKRWER</sequence>
<keyword evidence="6 10" id="KW-0067">ATP-binding</keyword>
<keyword evidence="7" id="KW-1278">Translocase</keyword>
<dbReference type="RefSeq" id="WP_048513674.1">
    <property type="nucleotide sequence ID" value="NZ_FUXD01000014.1"/>
</dbReference>
<evidence type="ECO:0000256" key="8">
    <source>
        <dbReference type="ARBA" id="ARBA00023136"/>
    </source>
</evidence>
<protein>
    <submittedName>
        <fullName evidence="10">ABC transporter ATP-binding protein</fullName>
    </submittedName>
</protein>
<proteinExistence type="inferred from homology"/>
<name>A0A0J6WWU5_9FIRM</name>
<dbReference type="SUPFAM" id="SSF52540">
    <property type="entry name" value="P-loop containing nucleoside triphosphate hydrolases"/>
    <property type="match status" value="1"/>
</dbReference>
<dbReference type="Gene3D" id="3.40.50.300">
    <property type="entry name" value="P-loop containing nucleotide triphosphate hydrolases"/>
    <property type="match status" value="1"/>
</dbReference>
<evidence type="ECO:0000256" key="4">
    <source>
        <dbReference type="ARBA" id="ARBA00022475"/>
    </source>
</evidence>
<dbReference type="PROSITE" id="PS50893">
    <property type="entry name" value="ABC_TRANSPORTER_2"/>
    <property type="match status" value="1"/>
</dbReference>
<feature type="domain" description="ABC transporter" evidence="9">
    <location>
        <begin position="4"/>
        <end position="245"/>
    </location>
</feature>